<dbReference type="KEGG" id="ajg:KKR91_00090"/>
<proteinExistence type="predicted"/>
<gene>
    <name evidence="2" type="ORF">KKR91_00090</name>
</gene>
<name>A0A975M528_9MICC</name>
<dbReference type="AlphaFoldDB" id="A0A975M528"/>
<dbReference type="Proteomes" id="UP000676885">
    <property type="component" value="Chromosome"/>
</dbReference>
<evidence type="ECO:0000256" key="1">
    <source>
        <dbReference type="SAM" id="Phobius"/>
    </source>
</evidence>
<evidence type="ECO:0000313" key="2">
    <source>
        <dbReference type="EMBL" id="QWC10111.1"/>
    </source>
</evidence>
<reference evidence="2 3" key="1">
    <citation type="submission" date="2021-05" db="EMBL/GenBank/DDBJ databases">
        <title>Novel species in genus Arthrobacter.</title>
        <authorList>
            <person name="Zhang G."/>
        </authorList>
    </citation>
    <scope>NUCLEOTIDE SEQUENCE [LARGE SCALE GENOMIC DNA]</scope>
    <source>
        <strain evidence="3">zg-ZUI227</strain>
    </source>
</reference>
<keyword evidence="3" id="KW-1185">Reference proteome</keyword>
<keyword evidence="1" id="KW-0472">Membrane</keyword>
<keyword evidence="1" id="KW-1133">Transmembrane helix</keyword>
<dbReference type="EMBL" id="CP076022">
    <property type="protein sequence ID" value="QWC10111.1"/>
    <property type="molecule type" value="Genomic_DNA"/>
</dbReference>
<evidence type="ECO:0000313" key="3">
    <source>
        <dbReference type="Proteomes" id="UP000676885"/>
    </source>
</evidence>
<accession>A0A975M528</accession>
<organism evidence="2 3">
    <name type="scientific">Arthrobacter jiangjiafuii</name>
    <dbReference type="NCBI Taxonomy" id="2817475"/>
    <lineage>
        <taxon>Bacteria</taxon>
        <taxon>Bacillati</taxon>
        <taxon>Actinomycetota</taxon>
        <taxon>Actinomycetes</taxon>
        <taxon>Micrococcales</taxon>
        <taxon>Micrococcaceae</taxon>
        <taxon>Arthrobacter</taxon>
    </lineage>
</organism>
<keyword evidence="1" id="KW-0812">Transmembrane</keyword>
<feature type="transmembrane region" description="Helical" evidence="1">
    <location>
        <begin position="13"/>
        <end position="36"/>
    </location>
</feature>
<dbReference type="RefSeq" id="WP_210227097.1">
    <property type="nucleotide sequence ID" value="NZ_CP076022.1"/>
</dbReference>
<protein>
    <submittedName>
        <fullName evidence="2">Uncharacterized protein</fullName>
    </submittedName>
</protein>
<sequence length="56" mass="6385">MYAWIFRKLPGPFWVRSLLALVLIAGVVLLLMNYVFPWFSEYSFLSPLTDSTIGGS</sequence>